<feature type="transmembrane region" description="Helical" evidence="7">
    <location>
        <begin position="29"/>
        <end position="51"/>
    </location>
</feature>
<proteinExistence type="inferred from homology"/>
<evidence type="ECO:0000256" key="2">
    <source>
        <dbReference type="ARBA" id="ARBA00022448"/>
    </source>
</evidence>
<keyword evidence="5 7" id="KW-1133">Transmembrane helix</keyword>
<comment type="similarity">
    <text evidence="7">Belongs to the binding-protein-dependent transport system permease family.</text>
</comment>
<evidence type="ECO:0000256" key="6">
    <source>
        <dbReference type="ARBA" id="ARBA00023136"/>
    </source>
</evidence>
<protein>
    <submittedName>
        <fullName evidence="9">ABC transporter permease subunit</fullName>
    </submittedName>
</protein>
<dbReference type="AlphaFoldDB" id="A0A9D2GGY9"/>
<dbReference type="PROSITE" id="PS50928">
    <property type="entry name" value="ABC_TM1"/>
    <property type="match status" value="1"/>
</dbReference>
<feature type="transmembrane region" description="Helical" evidence="7">
    <location>
        <begin position="220"/>
        <end position="238"/>
    </location>
</feature>
<dbReference type="GO" id="GO:0005886">
    <property type="term" value="C:plasma membrane"/>
    <property type="evidence" value="ECO:0007669"/>
    <property type="project" value="UniProtKB-SubCell"/>
</dbReference>
<comment type="caution">
    <text evidence="9">The sequence shown here is derived from an EMBL/GenBank/DDBJ whole genome shotgun (WGS) entry which is preliminary data.</text>
</comment>
<dbReference type="Gene3D" id="1.10.3720.10">
    <property type="entry name" value="MetI-like"/>
    <property type="match status" value="1"/>
</dbReference>
<organism evidence="9 10">
    <name type="scientific">Candidatus Lachnoclostridium stercorigallinarum</name>
    <dbReference type="NCBI Taxonomy" id="2838634"/>
    <lineage>
        <taxon>Bacteria</taxon>
        <taxon>Bacillati</taxon>
        <taxon>Bacillota</taxon>
        <taxon>Clostridia</taxon>
        <taxon>Lachnospirales</taxon>
        <taxon>Lachnospiraceae</taxon>
    </lineage>
</organism>
<feature type="transmembrane region" description="Helical" evidence="7">
    <location>
        <begin position="89"/>
        <end position="110"/>
    </location>
</feature>
<feature type="domain" description="ABC transmembrane type-1" evidence="8">
    <location>
        <begin position="85"/>
        <end position="268"/>
    </location>
</feature>
<evidence type="ECO:0000259" key="8">
    <source>
        <dbReference type="PROSITE" id="PS50928"/>
    </source>
</evidence>
<keyword evidence="3" id="KW-1003">Cell membrane</keyword>
<evidence type="ECO:0000256" key="3">
    <source>
        <dbReference type="ARBA" id="ARBA00022475"/>
    </source>
</evidence>
<dbReference type="EMBL" id="DXBC01000065">
    <property type="protein sequence ID" value="HIZ78993.1"/>
    <property type="molecule type" value="Genomic_DNA"/>
</dbReference>
<feature type="transmembrane region" description="Helical" evidence="7">
    <location>
        <begin position="250"/>
        <end position="271"/>
    </location>
</feature>
<feature type="transmembrane region" description="Helical" evidence="7">
    <location>
        <begin position="140"/>
        <end position="160"/>
    </location>
</feature>
<evidence type="ECO:0000313" key="10">
    <source>
        <dbReference type="Proteomes" id="UP000824101"/>
    </source>
</evidence>
<evidence type="ECO:0000313" key="9">
    <source>
        <dbReference type="EMBL" id="HIZ78993.1"/>
    </source>
</evidence>
<accession>A0A9D2GGY9</accession>
<dbReference type="InterPro" id="IPR000515">
    <property type="entry name" value="MetI-like"/>
</dbReference>
<feature type="transmembrane region" description="Helical" evidence="7">
    <location>
        <begin position="117"/>
        <end position="134"/>
    </location>
</feature>
<keyword evidence="4 7" id="KW-0812">Transmembrane</keyword>
<dbReference type="Pfam" id="PF00528">
    <property type="entry name" value="BPD_transp_1"/>
    <property type="match status" value="1"/>
</dbReference>
<dbReference type="PANTHER" id="PTHR30043:SF1">
    <property type="entry name" value="ABC TRANSPORT SYSTEM PERMEASE PROTEIN P69"/>
    <property type="match status" value="1"/>
</dbReference>
<keyword evidence="2 7" id="KW-0813">Transport</keyword>
<reference evidence="9" key="2">
    <citation type="submission" date="2021-04" db="EMBL/GenBank/DDBJ databases">
        <authorList>
            <person name="Gilroy R."/>
        </authorList>
    </citation>
    <scope>NUCLEOTIDE SEQUENCE</scope>
    <source>
        <strain evidence="9">ChiBcec1-1093</strain>
    </source>
</reference>
<dbReference type="SUPFAM" id="SSF161098">
    <property type="entry name" value="MetI-like"/>
    <property type="match status" value="1"/>
</dbReference>
<gene>
    <name evidence="9" type="ORF">IAA17_04335</name>
</gene>
<dbReference type="GO" id="GO:0055085">
    <property type="term" value="P:transmembrane transport"/>
    <property type="evidence" value="ECO:0007669"/>
    <property type="project" value="InterPro"/>
</dbReference>
<dbReference type="PANTHER" id="PTHR30043">
    <property type="entry name" value="PHOSPHONATES TRANSPORT SYSTEM PERMEASE PROTEIN"/>
    <property type="match status" value="1"/>
</dbReference>
<dbReference type="CDD" id="cd06261">
    <property type="entry name" value="TM_PBP2"/>
    <property type="match status" value="1"/>
</dbReference>
<evidence type="ECO:0000256" key="1">
    <source>
        <dbReference type="ARBA" id="ARBA00004651"/>
    </source>
</evidence>
<name>A0A9D2GGY9_9FIRM</name>
<evidence type="ECO:0000256" key="4">
    <source>
        <dbReference type="ARBA" id="ARBA00022692"/>
    </source>
</evidence>
<keyword evidence="6 7" id="KW-0472">Membrane</keyword>
<dbReference type="InterPro" id="IPR035906">
    <property type="entry name" value="MetI-like_sf"/>
</dbReference>
<dbReference type="Proteomes" id="UP000824101">
    <property type="component" value="Unassembled WGS sequence"/>
</dbReference>
<evidence type="ECO:0000256" key="5">
    <source>
        <dbReference type="ARBA" id="ARBA00022989"/>
    </source>
</evidence>
<evidence type="ECO:0000256" key="7">
    <source>
        <dbReference type="RuleBase" id="RU363032"/>
    </source>
</evidence>
<reference evidence="9" key="1">
    <citation type="journal article" date="2021" name="PeerJ">
        <title>Extensive microbial diversity within the chicken gut microbiome revealed by metagenomics and culture.</title>
        <authorList>
            <person name="Gilroy R."/>
            <person name="Ravi A."/>
            <person name="Getino M."/>
            <person name="Pursley I."/>
            <person name="Horton D.L."/>
            <person name="Alikhan N.F."/>
            <person name="Baker D."/>
            <person name="Gharbi K."/>
            <person name="Hall N."/>
            <person name="Watson M."/>
            <person name="Adriaenssens E.M."/>
            <person name="Foster-Nyarko E."/>
            <person name="Jarju S."/>
            <person name="Secka A."/>
            <person name="Antonio M."/>
            <person name="Oren A."/>
            <person name="Chaudhuri R.R."/>
            <person name="La Ragione R."/>
            <person name="Hildebrand F."/>
            <person name="Pallen M.J."/>
        </authorList>
    </citation>
    <scope>NUCLEOTIDE SEQUENCE</scope>
    <source>
        <strain evidence="9">ChiBcec1-1093</strain>
    </source>
</reference>
<sequence>MTEPAKTITPYVVRDRKNRISVRCAQRNTFIPGFLIVAAVLSAISLLYLQIDWLKLLSRTPEVGGVFWELAHFDFSNMDLILSSMMETISIAVLSLLYSLLLGVIFGMLAARNIFRITWLSVLTQSFFTFLRAVPTPVWVLLMMVCLGMGAEAGVAGLCVHTTAFFTKSFAQSFESIPDETLEALEVTGTSRLSIFTNAVLPAAFSQIVAWTGMRLETNFSECAILGMVGAGGIGFIISRNLQGYEYGTAGLAILLVFLVAYIIERIFVWVKKRL</sequence>
<comment type="subcellular location">
    <subcellularLocation>
        <location evidence="1 7">Cell membrane</location>
        <topology evidence="1 7">Multi-pass membrane protein</topology>
    </subcellularLocation>
</comment>